<keyword evidence="1" id="KW-0812">Transmembrane</keyword>
<reference evidence="2 3" key="1">
    <citation type="submission" date="2015-09" db="EMBL/GenBank/DDBJ databases">
        <title>Genome sequence of Oxobacter pfennigii DSM 3222.</title>
        <authorList>
            <person name="Poehlein A."/>
            <person name="Bengelsdorf F.R."/>
            <person name="Schiel-Bengelsdorf B."/>
            <person name="Duerre P."/>
            <person name="Daniel R."/>
        </authorList>
    </citation>
    <scope>NUCLEOTIDE SEQUENCE [LARGE SCALE GENOMIC DNA]</scope>
    <source>
        <strain evidence="2 3">DSM 3222</strain>
    </source>
</reference>
<comment type="caution">
    <text evidence="2">The sequence shown here is derived from an EMBL/GenBank/DDBJ whole genome shotgun (WGS) entry which is preliminary data.</text>
</comment>
<organism evidence="2 3">
    <name type="scientific">Oxobacter pfennigii</name>
    <dbReference type="NCBI Taxonomy" id="36849"/>
    <lineage>
        <taxon>Bacteria</taxon>
        <taxon>Bacillati</taxon>
        <taxon>Bacillota</taxon>
        <taxon>Clostridia</taxon>
        <taxon>Eubacteriales</taxon>
        <taxon>Clostridiaceae</taxon>
        <taxon>Oxobacter</taxon>
    </lineage>
</organism>
<dbReference type="STRING" id="36849.OXPF_38950"/>
<name>A0A0P8WV36_9CLOT</name>
<keyword evidence="1" id="KW-1133">Transmembrane helix</keyword>
<dbReference type="RefSeq" id="WP_054876862.1">
    <property type="nucleotide sequence ID" value="NZ_LKET01000068.1"/>
</dbReference>
<dbReference type="EMBL" id="LKET01000068">
    <property type="protein sequence ID" value="KPU42116.1"/>
    <property type="molecule type" value="Genomic_DNA"/>
</dbReference>
<evidence type="ECO:0000256" key="1">
    <source>
        <dbReference type="SAM" id="Phobius"/>
    </source>
</evidence>
<dbReference type="AlphaFoldDB" id="A0A0P8WV36"/>
<keyword evidence="3" id="KW-1185">Reference proteome</keyword>
<feature type="transmembrane region" description="Helical" evidence="1">
    <location>
        <begin position="6"/>
        <end position="39"/>
    </location>
</feature>
<evidence type="ECO:0000313" key="2">
    <source>
        <dbReference type="EMBL" id="KPU42116.1"/>
    </source>
</evidence>
<accession>A0A0P8WV36</accession>
<sequence>MKKNTFSVVVIIMLIAIVVIIASITVLPWVMIGLGISLLPNPPKPEIIYSEFPFRLVYEINGEKKVIEDTLICKYDGVGMDEGRGKYREWKEHLASGNQKILLLKVDDKKEIYYYPGSAQYYMGDMNEGVTYTHSFPNARYFEKYADGSIRDGIIRADELFNKYHIKLLSWDYTQPIKNNFPGTKK</sequence>
<keyword evidence="1" id="KW-0472">Membrane</keyword>
<gene>
    <name evidence="2" type="ORF">OXPF_38950</name>
</gene>
<proteinExistence type="predicted"/>
<evidence type="ECO:0000313" key="3">
    <source>
        <dbReference type="Proteomes" id="UP000050326"/>
    </source>
</evidence>
<protein>
    <submittedName>
        <fullName evidence="2">Uncharacterized protein</fullName>
    </submittedName>
</protein>
<dbReference type="Proteomes" id="UP000050326">
    <property type="component" value="Unassembled WGS sequence"/>
</dbReference>